<accession>G8QWZ7</accession>
<keyword evidence="2" id="KW-1185">Reference proteome</keyword>
<dbReference type="PANTHER" id="PTHR42941">
    <property type="entry name" value="SLL1037 PROTEIN"/>
    <property type="match status" value="1"/>
</dbReference>
<evidence type="ECO:0000313" key="1">
    <source>
        <dbReference type="EMBL" id="AEV29501.1"/>
    </source>
</evidence>
<organism evidence="1 2">
    <name type="scientific">Sphaerochaeta pleomorpha (strain ATCC BAA-1885 / DSM 22778 / Grapes)</name>
    <dbReference type="NCBI Taxonomy" id="158190"/>
    <lineage>
        <taxon>Bacteria</taxon>
        <taxon>Pseudomonadati</taxon>
        <taxon>Spirochaetota</taxon>
        <taxon>Spirochaetia</taxon>
        <taxon>Spirochaetales</taxon>
        <taxon>Sphaerochaetaceae</taxon>
        <taxon>Sphaerochaeta</taxon>
    </lineage>
</organism>
<dbReference type="CDD" id="cd13520">
    <property type="entry name" value="PBP2_TAXI_TRAP"/>
    <property type="match status" value="1"/>
</dbReference>
<dbReference type="SUPFAM" id="SSF53850">
    <property type="entry name" value="Periplasmic binding protein-like II"/>
    <property type="match status" value="1"/>
</dbReference>
<evidence type="ECO:0000313" key="2">
    <source>
        <dbReference type="Proteomes" id="UP000005632"/>
    </source>
</evidence>
<dbReference type="KEGG" id="sgp:SpiGrapes_1702"/>
<dbReference type="eggNOG" id="COG2358">
    <property type="taxonomic scope" value="Bacteria"/>
</dbReference>
<proteinExistence type="predicted"/>
<reference evidence="1 2" key="1">
    <citation type="submission" date="2011-11" db="EMBL/GenBank/DDBJ databases">
        <title>Complete sequence of Spirochaeta sp. grapes.</title>
        <authorList>
            <consortium name="US DOE Joint Genome Institute"/>
            <person name="Lucas S."/>
            <person name="Han J."/>
            <person name="Lapidus A."/>
            <person name="Cheng J.-F."/>
            <person name="Goodwin L."/>
            <person name="Pitluck S."/>
            <person name="Peters L."/>
            <person name="Ovchinnikova G."/>
            <person name="Munk A.C."/>
            <person name="Detter J.C."/>
            <person name="Han C."/>
            <person name="Tapia R."/>
            <person name="Land M."/>
            <person name="Hauser L."/>
            <person name="Kyrpides N."/>
            <person name="Ivanova N."/>
            <person name="Pagani I."/>
            <person name="Ritalahtilisa K."/>
            <person name="Loeffler F."/>
            <person name="Woyke T."/>
        </authorList>
    </citation>
    <scope>NUCLEOTIDE SEQUENCE [LARGE SCALE GENOMIC DNA]</scope>
    <source>
        <strain evidence="2">ATCC BAA-1885 / DSM 22778 / Grapes</strain>
    </source>
</reference>
<dbReference type="InterPro" id="IPR011852">
    <property type="entry name" value="TRAP_TAXI"/>
</dbReference>
<dbReference type="AlphaFoldDB" id="G8QWZ7"/>
<dbReference type="HOGENOM" id="CLU_033215_4_1_12"/>
<dbReference type="OrthoDB" id="9776669at2"/>
<protein>
    <submittedName>
        <fullName evidence="1">TRAP transporter solute receptor, TAXI family</fullName>
    </submittedName>
</protein>
<gene>
    <name evidence="1" type="ordered locus">SpiGrapes_1702</name>
</gene>
<name>G8QWZ7_SPHPG</name>
<dbReference type="RefSeq" id="WP_014270344.1">
    <property type="nucleotide sequence ID" value="NC_016633.1"/>
</dbReference>
<dbReference type="STRING" id="158190.SpiGrapes_1702"/>
<keyword evidence="1" id="KW-0675">Receptor</keyword>
<sequence length="333" mass="35170">MKKAFCVLGILVFVLFLAPCQGQKDGSTTGSASSSPKRYSIGTSSNGGNFYLIGGGIATILNNALPQKYVFTSEETGGSAANLAMIENGDAEIGFAMTSALSAGLDGTAKWTNGKPMTKVRGLVPLYPSYMTMYALASSGIHSISDFTGKIIGLGSKGAAMDGVLREAFGKMGIEPSSIFNDGHGATASAVSQGQVDVAVLFSYPPFAAITELEATKTLRFIGLTVDEQKFLSEAFPFYTASTMPKGSYSGAIADVPTVSEWNMLVCSSDLSDDDAYLIAKTIYEHNPDLLAVHKSLKYCTSDNSLNFNIPLHPGVVKYLKEQGIDVPARLNP</sequence>
<dbReference type="Pfam" id="PF16868">
    <property type="entry name" value="NMT1_3"/>
    <property type="match status" value="1"/>
</dbReference>
<dbReference type="NCBIfam" id="TIGR02122">
    <property type="entry name" value="TRAP_TAXI"/>
    <property type="match status" value="1"/>
</dbReference>
<dbReference type="Gene3D" id="3.40.190.10">
    <property type="entry name" value="Periplasmic binding protein-like II"/>
    <property type="match status" value="2"/>
</dbReference>
<dbReference type="Proteomes" id="UP000005632">
    <property type="component" value="Chromosome"/>
</dbReference>
<dbReference type="EMBL" id="CP003155">
    <property type="protein sequence ID" value="AEV29501.1"/>
    <property type="molecule type" value="Genomic_DNA"/>
</dbReference>
<dbReference type="PANTHER" id="PTHR42941:SF1">
    <property type="entry name" value="SLL1037 PROTEIN"/>
    <property type="match status" value="1"/>
</dbReference>